<feature type="transmembrane region" description="Helical" evidence="12">
    <location>
        <begin position="161"/>
        <end position="182"/>
    </location>
</feature>
<dbReference type="EMBL" id="WBJZ01000002">
    <property type="protein sequence ID" value="KAB1662321.1"/>
    <property type="molecule type" value="Genomic_DNA"/>
</dbReference>
<keyword evidence="10 12" id="KW-0472">Membrane</keyword>
<dbReference type="InterPro" id="IPR036097">
    <property type="entry name" value="HisK_dim/P_sf"/>
</dbReference>
<dbReference type="PROSITE" id="PS50109">
    <property type="entry name" value="HIS_KIN"/>
    <property type="match status" value="1"/>
</dbReference>
<evidence type="ECO:0000256" key="8">
    <source>
        <dbReference type="ARBA" id="ARBA00022989"/>
    </source>
</evidence>
<keyword evidence="6 12" id="KW-0812">Transmembrane</keyword>
<evidence type="ECO:0000256" key="3">
    <source>
        <dbReference type="ARBA" id="ARBA00012438"/>
    </source>
</evidence>
<dbReference type="AlphaFoldDB" id="A0A7J5C1H9"/>
<dbReference type="Pfam" id="PF02518">
    <property type="entry name" value="HATPase_c"/>
    <property type="match status" value="1"/>
</dbReference>
<dbReference type="InterPro" id="IPR005467">
    <property type="entry name" value="His_kinase_dom"/>
</dbReference>
<dbReference type="SUPFAM" id="SSF55874">
    <property type="entry name" value="ATPase domain of HSP90 chaperone/DNA topoisomerase II/histidine kinase"/>
    <property type="match status" value="1"/>
</dbReference>
<dbReference type="OrthoDB" id="9786919at2"/>
<keyword evidence="16" id="KW-1185">Reference proteome</keyword>
<dbReference type="Gene3D" id="3.30.565.10">
    <property type="entry name" value="Histidine kinase-like ATPase, C-terminal domain"/>
    <property type="match status" value="1"/>
</dbReference>
<evidence type="ECO:0000256" key="7">
    <source>
        <dbReference type="ARBA" id="ARBA00022777"/>
    </source>
</evidence>
<evidence type="ECO:0000259" key="14">
    <source>
        <dbReference type="PROSITE" id="PS50885"/>
    </source>
</evidence>
<evidence type="ECO:0000256" key="11">
    <source>
        <dbReference type="SAM" id="MobiDB-lite"/>
    </source>
</evidence>
<gene>
    <name evidence="15" type="ORF">F8O01_02350</name>
</gene>
<organism evidence="15 16">
    <name type="scientific">Pseudoclavibacter chungangensis</name>
    <dbReference type="NCBI Taxonomy" id="587635"/>
    <lineage>
        <taxon>Bacteria</taxon>
        <taxon>Bacillati</taxon>
        <taxon>Actinomycetota</taxon>
        <taxon>Actinomycetes</taxon>
        <taxon>Micrococcales</taxon>
        <taxon>Microbacteriaceae</taxon>
        <taxon>Pseudoclavibacter</taxon>
    </lineage>
</organism>
<dbReference type="PRINTS" id="PR00344">
    <property type="entry name" value="BCTRLSENSOR"/>
</dbReference>
<accession>A0A7J5C1H9</accession>
<evidence type="ECO:0000256" key="5">
    <source>
        <dbReference type="ARBA" id="ARBA00022679"/>
    </source>
</evidence>
<dbReference type="InterPro" id="IPR003594">
    <property type="entry name" value="HATPase_dom"/>
</dbReference>
<dbReference type="PROSITE" id="PS50885">
    <property type="entry name" value="HAMP"/>
    <property type="match status" value="1"/>
</dbReference>
<evidence type="ECO:0000256" key="10">
    <source>
        <dbReference type="ARBA" id="ARBA00023136"/>
    </source>
</evidence>
<dbReference type="InterPro" id="IPR050428">
    <property type="entry name" value="TCS_sensor_his_kinase"/>
</dbReference>
<name>A0A7J5C1H9_9MICO</name>
<comment type="subcellular location">
    <subcellularLocation>
        <location evidence="2">Cell membrane</location>
    </subcellularLocation>
</comment>
<keyword evidence="5" id="KW-0808">Transferase</keyword>
<dbReference type="Gene3D" id="6.10.340.10">
    <property type="match status" value="1"/>
</dbReference>
<dbReference type="InterPro" id="IPR036890">
    <property type="entry name" value="HATPase_C_sf"/>
</dbReference>
<dbReference type="GO" id="GO:0000155">
    <property type="term" value="F:phosphorelay sensor kinase activity"/>
    <property type="evidence" value="ECO:0007669"/>
    <property type="project" value="InterPro"/>
</dbReference>
<dbReference type="EC" id="2.7.13.3" evidence="3"/>
<comment type="catalytic activity">
    <reaction evidence="1">
        <text>ATP + protein L-histidine = ADP + protein N-phospho-L-histidine.</text>
        <dbReference type="EC" id="2.7.13.3"/>
    </reaction>
</comment>
<dbReference type="Pfam" id="PF00672">
    <property type="entry name" value="HAMP"/>
    <property type="match status" value="1"/>
</dbReference>
<dbReference type="SUPFAM" id="SSF47384">
    <property type="entry name" value="Homodimeric domain of signal transducing histidine kinase"/>
    <property type="match status" value="1"/>
</dbReference>
<evidence type="ECO:0000256" key="12">
    <source>
        <dbReference type="SAM" id="Phobius"/>
    </source>
</evidence>
<dbReference type="PANTHER" id="PTHR45436:SF5">
    <property type="entry name" value="SENSOR HISTIDINE KINASE TRCS"/>
    <property type="match status" value="1"/>
</dbReference>
<evidence type="ECO:0000256" key="2">
    <source>
        <dbReference type="ARBA" id="ARBA00004236"/>
    </source>
</evidence>
<sequence>MRAQVLLPLLVFGLLAVVSILVPIGEGIAVTRTQQLTLARSISMDQIASRAEAALASGESAALVDYLGRFHDTYGESILVVDDGGEVVAEVGDIALDDATRSLVMAATRSVPPRTLPTVYPWSGEQQLVAEPFATGSSGALGAVVLAVDLSTARADVTQRWVLVGLVGVLLLAVLLAASLAWTNWVLRPVRALDAAANALAEQRNPRLHPPTGPRELRRLSASFARMSRAVEEALEQQRGFVAEASHQLRNPLAAIRLRFDAGQVADDGFDAIAHDVDRLEHVVDRMLVLANAEHRATAEASAKGAGFAEGASHEHTTSAADLVGASVRRLAAGGIELRVAPSDPTRADLPRQDADIDDIAGPVESDTTADARAHAPISLACRRSDLEEIVEILLDNAREYAGEGARVTLDVRAEGPHAVLEIADDGPGLGPEDLAHLGTRFWRAPEHRSRPGTGLGLAIVGQLARANGGDVTYDRAVAGGLRVRVRFERIT</sequence>
<proteinExistence type="predicted"/>
<evidence type="ECO:0000256" key="4">
    <source>
        <dbReference type="ARBA" id="ARBA00022553"/>
    </source>
</evidence>
<evidence type="ECO:0000256" key="6">
    <source>
        <dbReference type="ARBA" id="ARBA00022692"/>
    </source>
</evidence>
<dbReference type="SMART" id="SM00304">
    <property type="entry name" value="HAMP"/>
    <property type="match status" value="1"/>
</dbReference>
<dbReference type="Pfam" id="PF00512">
    <property type="entry name" value="HisKA"/>
    <property type="match status" value="1"/>
</dbReference>
<dbReference type="InterPro" id="IPR003661">
    <property type="entry name" value="HisK_dim/P_dom"/>
</dbReference>
<protein>
    <recommendedName>
        <fullName evidence="3">histidine kinase</fullName>
        <ecNumber evidence="3">2.7.13.3</ecNumber>
    </recommendedName>
</protein>
<feature type="domain" description="HAMP" evidence="14">
    <location>
        <begin position="184"/>
        <end position="236"/>
    </location>
</feature>
<keyword evidence="4" id="KW-0597">Phosphoprotein</keyword>
<comment type="caution">
    <text evidence="15">The sequence shown here is derived from an EMBL/GenBank/DDBJ whole genome shotgun (WGS) entry which is preliminary data.</text>
</comment>
<reference evidence="15 16" key="1">
    <citation type="submission" date="2019-09" db="EMBL/GenBank/DDBJ databases">
        <title>Phylogeny of genus Pseudoclavibacter and closely related genus.</title>
        <authorList>
            <person name="Li Y."/>
        </authorList>
    </citation>
    <scope>NUCLEOTIDE SEQUENCE [LARGE SCALE GENOMIC DNA]</scope>
    <source>
        <strain evidence="15 16">DSM 23821</strain>
    </source>
</reference>
<evidence type="ECO:0000259" key="13">
    <source>
        <dbReference type="PROSITE" id="PS50109"/>
    </source>
</evidence>
<feature type="compositionally biased region" description="Basic and acidic residues" evidence="11">
    <location>
        <begin position="346"/>
        <end position="355"/>
    </location>
</feature>
<dbReference type="CDD" id="cd00082">
    <property type="entry name" value="HisKA"/>
    <property type="match status" value="1"/>
</dbReference>
<evidence type="ECO:0000313" key="15">
    <source>
        <dbReference type="EMBL" id="KAB1662321.1"/>
    </source>
</evidence>
<dbReference type="Gene3D" id="1.10.287.130">
    <property type="match status" value="1"/>
</dbReference>
<feature type="region of interest" description="Disordered" evidence="11">
    <location>
        <begin position="342"/>
        <end position="363"/>
    </location>
</feature>
<dbReference type="SMART" id="SM00387">
    <property type="entry name" value="HATPase_c"/>
    <property type="match status" value="1"/>
</dbReference>
<dbReference type="CDD" id="cd00075">
    <property type="entry name" value="HATPase"/>
    <property type="match status" value="1"/>
</dbReference>
<feature type="domain" description="Histidine kinase" evidence="13">
    <location>
        <begin position="244"/>
        <end position="492"/>
    </location>
</feature>
<dbReference type="RefSeq" id="WP_158039260.1">
    <property type="nucleotide sequence ID" value="NZ_JACCFV010000001.1"/>
</dbReference>
<keyword evidence="7 15" id="KW-0418">Kinase</keyword>
<keyword evidence="8 12" id="KW-1133">Transmembrane helix</keyword>
<evidence type="ECO:0000313" key="16">
    <source>
        <dbReference type="Proteomes" id="UP000467240"/>
    </source>
</evidence>
<evidence type="ECO:0000256" key="1">
    <source>
        <dbReference type="ARBA" id="ARBA00000085"/>
    </source>
</evidence>
<dbReference type="PANTHER" id="PTHR45436">
    <property type="entry name" value="SENSOR HISTIDINE KINASE YKOH"/>
    <property type="match status" value="1"/>
</dbReference>
<dbReference type="InterPro" id="IPR003660">
    <property type="entry name" value="HAMP_dom"/>
</dbReference>
<dbReference type="SMART" id="SM00388">
    <property type="entry name" value="HisKA"/>
    <property type="match status" value="1"/>
</dbReference>
<keyword evidence="9" id="KW-0902">Two-component regulatory system</keyword>
<evidence type="ECO:0000256" key="9">
    <source>
        <dbReference type="ARBA" id="ARBA00023012"/>
    </source>
</evidence>
<dbReference type="Proteomes" id="UP000467240">
    <property type="component" value="Unassembled WGS sequence"/>
</dbReference>
<dbReference type="GO" id="GO:0005886">
    <property type="term" value="C:plasma membrane"/>
    <property type="evidence" value="ECO:0007669"/>
    <property type="project" value="UniProtKB-SubCell"/>
</dbReference>
<dbReference type="InterPro" id="IPR004358">
    <property type="entry name" value="Sig_transdc_His_kin-like_C"/>
</dbReference>